<organism evidence="8 9">
    <name type="scientific">Aspergillus bertholletiae</name>
    <dbReference type="NCBI Taxonomy" id="1226010"/>
    <lineage>
        <taxon>Eukaryota</taxon>
        <taxon>Fungi</taxon>
        <taxon>Dikarya</taxon>
        <taxon>Ascomycota</taxon>
        <taxon>Pezizomycotina</taxon>
        <taxon>Eurotiomycetes</taxon>
        <taxon>Eurotiomycetidae</taxon>
        <taxon>Eurotiales</taxon>
        <taxon>Aspergillaceae</taxon>
        <taxon>Aspergillus</taxon>
        <taxon>Aspergillus subgen. Circumdati</taxon>
    </lineage>
</organism>
<keyword evidence="9" id="KW-1185">Reference proteome</keyword>
<evidence type="ECO:0000256" key="5">
    <source>
        <dbReference type="SAM" id="MobiDB-lite"/>
    </source>
</evidence>
<feature type="domain" description="Conserved oligomeric Golgi complex subunit 5 helical" evidence="7">
    <location>
        <begin position="200"/>
        <end position="417"/>
    </location>
</feature>
<dbReference type="AlphaFoldDB" id="A0A5N7BE85"/>
<dbReference type="Pfam" id="PF10392">
    <property type="entry name" value="COG5_N"/>
    <property type="match status" value="1"/>
</dbReference>
<dbReference type="GO" id="GO:0017119">
    <property type="term" value="C:Golgi transport complex"/>
    <property type="evidence" value="ECO:0007669"/>
    <property type="project" value="InterPro"/>
</dbReference>
<name>A0A5N7BE85_9EURO</name>
<dbReference type="OrthoDB" id="18786at2759"/>
<dbReference type="InterPro" id="IPR019465">
    <property type="entry name" value="Cog5"/>
</dbReference>
<evidence type="ECO:0000313" key="9">
    <source>
        <dbReference type="Proteomes" id="UP000326198"/>
    </source>
</evidence>
<dbReference type="Proteomes" id="UP000326198">
    <property type="component" value="Unassembled WGS sequence"/>
</dbReference>
<evidence type="ECO:0000256" key="4">
    <source>
        <dbReference type="ARBA" id="ARBA00023136"/>
    </source>
</evidence>
<keyword evidence="3" id="KW-0333">Golgi apparatus</keyword>
<feature type="domain" description="Conserved oligomeric Golgi complex subunit 5 N-terminal" evidence="6">
    <location>
        <begin position="12"/>
        <end position="144"/>
    </location>
</feature>
<dbReference type="EMBL" id="ML736186">
    <property type="protein sequence ID" value="KAE8380019.1"/>
    <property type="molecule type" value="Genomic_DNA"/>
</dbReference>
<proteinExistence type="predicted"/>
<gene>
    <name evidence="8" type="ORF">BDV26DRAFT_258126</name>
</gene>
<sequence>MAEGEPSYIDYEAFLDPEFSPASFANSLVVATNNATDTPLDLSTPLSRVLFDLQEIDTHIHTLTTKSALPLLTHTRDQTAAAGHILKAAEEQVSSVTQGYERLEKEVLQKWEVADEVRIATEKSLATVRLARAVARCLILGRQLEGQLAEVTGRGGLADGMTSPSPSRDDYRALERAAATIVSLRRMFTASGPGEEGYGLERVKVIRTLRSELLIPAENMVKSRAQQAINRFTTSAQSGYKQARDARARLGSATTILYLLSPIPKDLSSASDFQPELLLSTLQGYMHTAIMTSLNALSRSLSMLPTLEKTLTEISAKCQDLFALESILASLRPPSHPLFPPPPAPTPDAQSSQGGNMTNNLLQPLLSALDASSLPSHFWRSLASSLTSRVQEIVNRGGVSARTLRSNRDRLKKDLKECVLRGSQLPASSSDKVRIGIDSGTRGNWEREAAVMVSAVASVLDR</sequence>
<comment type="subcellular location">
    <subcellularLocation>
        <location evidence="1">Golgi apparatus membrane</location>
        <topology evidence="1">Peripheral membrane protein</topology>
    </subcellularLocation>
</comment>
<dbReference type="PANTHER" id="PTHR13228:SF3">
    <property type="entry name" value="CONSERVED OLIGOMERIC GOLGI COMPLEX SUBUNIT 5"/>
    <property type="match status" value="1"/>
</dbReference>
<evidence type="ECO:0000259" key="7">
    <source>
        <dbReference type="Pfam" id="PF20649"/>
    </source>
</evidence>
<accession>A0A5N7BE85</accession>
<dbReference type="Pfam" id="PF20649">
    <property type="entry name" value="COG5_C"/>
    <property type="match status" value="1"/>
</dbReference>
<evidence type="ECO:0000256" key="2">
    <source>
        <dbReference type="ARBA" id="ARBA00020974"/>
    </source>
</evidence>
<dbReference type="InterPro" id="IPR048485">
    <property type="entry name" value="COG5_helical"/>
</dbReference>
<dbReference type="GO" id="GO:0000139">
    <property type="term" value="C:Golgi membrane"/>
    <property type="evidence" value="ECO:0007669"/>
    <property type="project" value="UniProtKB-SubCell"/>
</dbReference>
<dbReference type="PANTHER" id="PTHR13228">
    <property type="entry name" value="CONSERVED OLIGOMERIC GOLGI COMPLEX COMPONENT 5"/>
    <property type="match status" value="1"/>
</dbReference>
<dbReference type="GO" id="GO:0006891">
    <property type="term" value="P:intra-Golgi vesicle-mediated transport"/>
    <property type="evidence" value="ECO:0007669"/>
    <property type="project" value="InterPro"/>
</dbReference>
<keyword evidence="4" id="KW-0472">Membrane</keyword>
<feature type="compositionally biased region" description="Polar residues" evidence="5">
    <location>
        <begin position="348"/>
        <end position="357"/>
    </location>
</feature>
<feature type="compositionally biased region" description="Pro residues" evidence="5">
    <location>
        <begin position="334"/>
        <end position="346"/>
    </location>
</feature>
<dbReference type="InterPro" id="IPR049176">
    <property type="entry name" value="COG5_N"/>
</dbReference>
<feature type="region of interest" description="Disordered" evidence="5">
    <location>
        <begin position="334"/>
        <end position="357"/>
    </location>
</feature>
<evidence type="ECO:0000259" key="6">
    <source>
        <dbReference type="Pfam" id="PF10392"/>
    </source>
</evidence>
<evidence type="ECO:0000256" key="1">
    <source>
        <dbReference type="ARBA" id="ARBA00004395"/>
    </source>
</evidence>
<evidence type="ECO:0000313" key="8">
    <source>
        <dbReference type="EMBL" id="KAE8380019.1"/>
    </source>
</evidence>
<reference evidence="8 9" key="1">
    <citation type="submission" date="2019-04" db="EMBL/GenBank/DDBJ databases">
        <title>Friends and foes A comparative genomics studyof 23 Aspergillus species from section Flavi.</title>
        <authorList>
            <consortium name="DOE Joint Genome Institute"/>
            <person name="Kjaerbolling I."/>
            <person name="Vesth T."/>
            <person name="Frisvad J.C."/>
            <person name="Nybo J.L."/>
            <person name="Theobald S."/>
            <person name="Kildgaard S."/>
            <person name="Isbrandt T."/>
            <person name="Kuo A."/>
            <person name="Sato A."/>
            <person name="Lyhne E.K."/>
            <person name="Kogle M.E."/>
            <person name="Wiebenga A."/>
            <person name="Kun R.S."/>
            <person name="Lubbers R.J."/>
            <person name="Makela M.R."/>
            <person name="Barry K."/>
            <person name="Chovatia M."/>
            <person name="Clum A."/>
            <person name="Daum C."/>
            <person name="Haridas S."/>
            <person name="He G."/>
            <person name="LaButti K."/>
            <person name="Lipzen A."/>
            <person name="Mondo S."/>
            <person name="Riley R."/>
            <person name="Salamov A."/>
            <person name="Simmons B.A."/>
            <person name="Magnuson J.K."/>
            <person name="Henrissat B."/>
            <person name="Mortensen U.H."/>
            <person name="Larsen T.O."/>
            <person name="Devries R.P."/>
            <person name="Grigoriev I.V."/>
            <person name="Machida M."/>
            <person name="Baker S.E."/>
            <person name="Andersen M.R."/>
        </authorList>
    </citation>
    <scope>NUCLEOTIDE SEQUENCE [LARGE SCALE GENOMIC DNA]</scope>
    <source>
        <strain evidence="8 9">IBT 29228</strain>
    </source>
</reference>
<protein>
    <recommendedName>
        <fullName evidence="2">Conserved oligomeric Golgi complex subunit 5</fullName>
    </recommendedName>
</protein>
<evidence type="ECO:0000256" key="3">
    <source>
        <dbReference type="ARBA" id="ARBA00023034"/>
    </source>
</evidence>